<comment type="caution">
    <text evidence="5">The sequence shown here is derived from an EMBL/GenBank/DDBJ whole genome shotgun (WGS) entry which is preliminary data.</text>
</comment>
<keyword evidence="3" id="KW-0067">ATP-binding</keyword>
<dbReference type="GO" id="GO:0004140">
    <property type="term" value="F:dephospho-CoA kinase activity"/>
    <property type="evidence" value="ECO:0007669"/>
    <property type="project" value="InterPro"/>
</dbReference>
<dbReference type="GO" id="GO:0005524">
    <property type="term" value="F:ATP binding"/>
    <property type="evidence" value="ECO:0007669"/>
    <property type="project" value="UniProtKB-KW"/>
</dbReference>
<evidence type="ECO:0000256" key="3">
    <source>
        <dbReference type="ARBA" id="ARBA00022840"/>
    </source>
</evidence>
<sequence length="100" mass="10970">MTHTGNAPADMIGRTRAALEKIRRTHHCLIVAVTGSIACGKTTVSGMLEELGAPLIDMDQIAREVVMLPDPGTTQEYSWSARIMREVFSMGRSCYLNMSI</sequence>
<protein>
    <recommendedName>
        <fullName evidence="7">Dephospho-CoA kinase</fullName>
    </recommendedName>
</protein>
<accession>S0FQR9</accession>
<dbReference type="Pfam" id="PF01121">
    <property type="entry name" value="CoaE"/>
    <property type="match status" value="1"/>
</dbReference>
<dbReference type="GO" id="GO:0015937">
    <property type="term" value="P:coenzyme A biosynthetic process"/>
    <property type="evidence" value="ECO:0007669"/>
    <property type="project" value="UniProtKB-KW"/>
</dbReference>
<dbReference type="InterPro" id="IPR001977">
    <property type="entry name" value="Depp_CoAkinase"/>
</dbReference>
<proteinExistence type="inferred from homology"/>
<reference evidence="5 6" key="1">
    <citation type="journal article" date="2013" name="Genome Announc.">
        <title>Draft Genome Sequence of Desulfotignum phosphitoxidans DSM 13687 Strain FiPS-3.</title>
        <authorList>
            <person name="Poehlein A."/>
            <person name="Daniel R."/>
            <person name="Simeonova D.D."/>
        </authorList>
    </citation>
    <scope>NUCLEOTIDE SEQUENCE [LARGE SCALE GENOMIC DNA]</scope>
    <source>
        <strain evidence="5 6">DSM 13687</strain>
    </source>
</reference>
<dbReference type="EMBL" id="APJX01000015">
    <property type="protein sequence ID" value="EMS77433.1"/>
    <property type="molecule type" value="Genomic_DNA"/>
</dbReference>
<evidence type="ECO:0008006" key="7">
    <source>
        <dbReference type="Google" id="ProtNLM"/>
    </source>
</evidence>
<evidence type="ECO:0000256" key="1">
    <source>
        <dbReference type="ARBA" id="ARBA00009018"/>
    </source>
</evidence>
<dbReference type="Gene3D" id="3.40.50.300">
    <property type="entry name" value="P-loop containing nucleotide triphosphate hydrolases"/>
    <property type="match status" value="1"/>
</dbReference>
<comment type="similarity">
    <text evidence="1">Belongs to the CoaE family.</text>
</comment>
<evidence type="ECO:0000313" key="5">
    <source>
        <dbReference type="EMBL" id="EMS77433.1"/>
    </source>
</evidence>
<dbReference type="InterPro" id="IPR027417">
    <property type="entry name" value="P-loop_NTPase"/>
</dbReference>
<keyword evidence="4" id="KW-0173">Coenzyme A biosynthesis</keyword>
<organism evidence="5 6">
    <name type="scientific">Desulfotignum phosphitoxidans DSM 13687</name>
    <dbReference type="NCBI Taxonomy" id="1286635"/>
    <lineage>
        <taxon>Bacteria</taxon>
        <taxon>Pseudomonadati</taxon>
        <taxon>Thermodesulfobacteriota</taxon>
        <taxon>Desulfobacteria</taxon>
        <taxon>Desulfobacterales</taxon>
        <taxon>Desulfobacteraceae</taxon>
        <taxon>Desulfotignum</taxon>
    </lineage>
</organism>
<dbReference type="Proteomes" id="UP000014216">
    <property type="component" value="Unassembled WGS sequence"/>
</dbReference>
<gene>
    <name evidence="5" type="ORF">Dpo_15c00090</name>
</gene>
<evidence type="ECO:0000256" key="2">
    <source>
        <dbReference type="ARBA" id="ARBA00022741"/>
    </source>
</evidence>
<dbReference type="PROSITE" id="PS51219">
    <property type="entry name" value="DPCK"/>
    <property type="match status" value="1"/>
</dbReference>
<evidence type="ECO:0000313" key="6">
    <source>
        <dbReference type="Proteomes" id="UP000014216"/>
    </source>
</evidence>
<keyword evidence="2" id="KW-0547">Nucleotide-binding</keyword>
<dbReference type="AlphaFoldDB" id="S0FQR9"/>
<dbReference type="SUPFAM" id="SSF52540">
    <property type="entry name" value="P-loop containing nucleoside triphosphate hydrolases"/>
    <property type="match status" value="1"/>
</dbReference>
<evidence type="ECO:0000256" key="4">
    <source>
        <dbReference type="ARBA" id="ARBA00022993"/>
    </source>
</evidence>
<name>S0FQR9_9BACT</name>
<keyword evidence="6" id="KW-1185">Reference proteome</keyword>
<dbReference type="RefSeq" id="WP_006968508.1">
    <property type="nucleotide sequence ID" value="NZ_APJX01000015.1"/>
</dbReference>